<evidence type="ECO:0000313" key="1">
    <source>
        <dbReference type="EMBL" id="XCM82370.1"/>
    </source>
</evidence>
<evidence type="ECO:0008006" key="2">
    <source>
        <dbReference type="Google" id="ProtNLM"/>
    </source>
</evidence>
<proteinExistence type="predicted"/>
<organism evidence="1">
    <name type="scientific">Kitasatospora camelliae</name>
    <dbReference type="NCBI Taxonomy" id="3156397"/>
    <lineage>
        <taxon>Bacteria</taxon>
        <taxon>Bacillati</taxon>
        <taxon>Actinomycetota</taxon>
        <taxon>Actinomycetes</taxon>
        <taxon>Kitasatosporales</taxon>
        <taxon>Streptomycetaceae</taxon>
        <taxon>Kitasatospora</taxon>
    </lineage>
</organism>
<gene>
    <name evidence="1" type="ORF">ABWK59_27370</name>
</gene>
<dbReference type="AlphaFoldDB" id="A0AAU8K4I3"/>
<reference evidence="1" key="1">
    <citation type="submission" date="2024-06" db="EMBL/GenBank/DDBJ databases">
        <title>The genome sequences of Kitasatospora sp. strain HUAS MG31.</title>
        <authorList>
            <person name="Mo P."/>
        </authorList>
    </citation>
    <scope>NUCLEOTIDE SEQUENCE</scope>
    <source>
        <strain evidence="1">HUAS MG31</strain>
    </source>
</reference>
<sequence length="190" mass="19792">MVLLTLLGGCGESGSTGSADRLGTPGATLPAVTAIPRSSGSPTGAPIPTDGTEGALGRAAVRAYQAWSQAQVEAFGRSDSDSSQLVASSTGPALSESLATLYRLREAKLVMIGAPRNSPVLKALDPGAKPPTAVIEDCVDVSDWHQADAGSKAIKDPERRLSRYVATVGLRLDGSRWLITDFKREVDRTC</sequence>
<accession>A0AAU8K4I3</accession>
<dbReference type="RefSeq" id="WP_354643302.1">
    <property type="nucleotide sequence ID" value="NZ_CP159872.1"/>
</dbReference>
<name>A0AAU8K4I3_9ACTN</name>
<dbReference type="KEGG" id="kcm:ABWK59_27370"/>
<protein>
    <recommendedName>
        <fullName evidence="2">Mce-associated membrane protein</fullName>
    </recommendedName>
</protein>
<dbReference type="EMBL" id="CP159872">
    <property type="protein sequence ID" value="XCM82370.1"/>
    <property type="molecule type" value="Genomic_DNA"/>
</dbReference>